<organism evidence="1 2">
    <name type="scientific">Bauhinia variegata</name>
    <name type="common">Purple orchid tree</name>
    <name type="synonym">Phanera variegata</name>
    <dbReference type="NCBI Taxonomy" id="167791"/>
    <lineage>
        <taxon>Eukaryota</taxon>
        <taxon>Viridiplantae</taxon>
        <taxon>Streptophyta</taxon>
        <taxon>Embryophyta</taxon>
        <taxon>Tracheophyta</taxon>
        <taxon>Spermatophyta</taxon>
        <taxon>Magnoliopsida</taxon>
        <taxon>eudicotyledons</taxon>
        <taxon>Gunneridae</taxon>
        <taxon>Pentapetalae</taxon>
        <taxon>rosids</taxon>
        <taxon>fabids</taxon>
        <taxon>Fabales</taxon>
        <taxon>Fabaceae</taxon>
        <taxon>Cercidoideae</taxon>
        <taxon>Cercideae</taxon>
        <taxon>Bauhiniinae</taxon>
        <taxon>Bauhinia</taxon>
    </lineage>
</organism>
<name>A0ACB9L6U7_BAUVA</name>
<proteinExistence type="predicted"/>
<sequence>MSTLATTLNASAPLEISWTPEDASIRYNVYMHFAELQMLANNEKRAFNVILNSQPLNVTIEPKYLIVHTQILSAISGGKIEIVLEKTEDSTFPPILNAVEYYMVKEFPQSETDQEDVDAITSIQSTYGLTKNSQGDPCIPEDYLWEGLSCTYSGSNSPRSRVLILDNNNFTGPLPTELIEKSKKGALSISRSFLDLQEEKNMTEERDPNETLMKMQKRQYSCSDVINITNNFDKILGKGGFGTVYLGFIDDIQVAVKMLSPESTQGHQQFQAEVKLLLTVHHRNLTSLIGYCNEDTHKGLIYEYMANGNLHEHLSGLEYLHNGCKLPIIHRDIKSTNILLNEHFQAKISDFDLPKTMKTSFGGTQTSTLVGGTPGYMDPELHITDRITNKSNVYSFGVVLLELITNQQPVITRNHDMVHISQWVNSLVNNGDIKKIVYSGLHGEFDSNSAWKAVELAMACVSPNSTRRPTMNAVVNQLKECLATALPRTNQSGVSTTRLEEQPMVNLAIDSIPQAR</sequence>
<evidence type="ECO:0000313" key="1">
    <source>
        <dbReference type="EMBL" id="KAI4305455.1"/>
    </source>
</evidence>
<dbReference type="EMBL" id="CM039437">
    <property type="protein sequence ID" value="KAI4305455.1"/>
    <property type="molecule type" value="Genomic_DNA"/>
</dbReference>
<evidence type="ECO:0000313" key="2">
    <source>
        <dbReference type="Proteomes" id="UP000828941"/>
    </source>
</evidence>
<dbReference type="Proteomes" id="UP000828941">
    <property type="component" value="Chromosome 12"/>
</dbReference>
<comment type="caution">
    <text evidence="1">The sequence shown here is derived from an EMBL/GenBank/DDBJ whole genome shotgun (WGS) entry which is preliminary data.</text>
</comment>
<accession>A0ACB9L6U7</accession>
<gene>
    <name evidence="1" type="ORF">L6164_028820</name>
</gene>
<reference evidence="1 2" key="1">
    <citation type="journal article" date="2022" name="DNA Res.">
        <title>Chromosomal-level genome assembly of the orchid tree Bauhinia variegata (Leguminosae; Cercidoideae) supports the allotetraploid origin hypothesis of Bauhinia.</title>
        <authorList>
            <person name="Zhong Y."/>
            <person name="Chen Y."/>
            <person name="Zheng D."/>
            <person name="Pang J."/>
            <person name="Liu Y."/>
            <person name="Luo S."/>
            <person name="Meng S."/>
            <person name="Qian L."/>
            <person name="Wei D."/>
            <person name="Dai S."/>
            <person name="Zhou R."/>
        </authorList>
    </citation>
    <scope>NUCLEOTIDE SEQUENCE [LARGE SCALE GENOMIC DNA]</scope>
    <source>
        <strain evidence="1">BV-YZ2020</strain>
    </source>
</reference>
<protein>
    <submittedName>
        <fullName evidence="1">Uncharacterized protein</fullName>
    </submittedName>
</protein>
<keyword evidence="2" id="KW-1185">Reference proteome</keyword>